<proteinExistence type="predicted"/>
<dbReference type="Pfam" id="PF04218">
    <property type="entry name" value="CENP-B_N"/>
    <property type="match status" value="1"/>
</dbReference>
<dbReference type="AlphaFoldDB" id="A0A4Y2P1J5"/>
<protein>
    <submittedName>
        <fullName evidence="5">Tigger transposable element-derived protein 4</fullName>
    </submittedName>
</protein>
<sequence>MTSKKKRLNLKEKIDVLKVIEKEKLSVRRLAERFHVGKTHISELLKDKEGIRKMWVLNSNENLKNLKFRKIETSEIDEVLMKWFRSARAKNIPVNGVLLQEKAREVGESLGLETFKASNGWLEKFRTRHNISFKQICGEEKSVNPNEVTEWFGKLKSLLKGYDDRNIFNADETDLFYRILPGKTLCLEGEKCSGGKISKERLTLLLCCNMLEDFETPVVIGKAKKPRCFKNIDVRKLSVSWKSNKKAWIITEIMSDCEELAKSVSVLDAISWTTSALKKVEPGCVLKYFKKAGLLSTSEVATDSTTEKSERELADLVANLDSNVSVEEYVKIDDDLSIEEENLHVSNFIH</sequence>
<dbReference type="Pfam" id="PF03184">
    <property type="entry name" value="DDE_1"/>
    <property type="match status" value="1"/>
</dbReference>
<evidence type="ECO:0000259" key="4">
    <source>
        <dbReference type="PROSITE" id="PS51253"/>
    </source>
</evidence>
<keyword evidence="6" id="KW-1185">Reference proteome</keyword>
<keyword evidence="3" id="KW-0539">Nucleus</keyword>
<dbReference type="Proteomes" id="UP000499080">
    <property type="component" value="Unassembled WGS sequence"/>
</dbReference>
<feature type="domain" description="HTH CENPB-type" evidence="4">
    <location>
        <begin position="64"/>
        <end position="135"/>
    </location>
</feature>
<dbReference type="GO" id="GO:0005634">
    <property type="term" value="C:nucleus"/>
    <property type="evidence" value="ECO:0007669"/>
    <property type="project" value="UniProtKB-SubCell"/>
</dbReference>
<dbReference type="InterPro" id="IPR007889">
    <property type="entry name" value="HTH_Psq"/>
</dbReference>
<dbReference type="InterPro" id="IPR050863">
    <property type="entry name" value="CenT-Element_Derived"/>
</dbReference>
<dbReference type="InterPro" id="IPR004875">
    <property type="entry name" value="DDE_SF_endonuclease_dom"/>
</dbReference>
<comment type="caution">
    <text evidence="5">The sequence shown here is derived from an EMBL/GenBank/DDBJ whole genome shotgun (WGS) entry which is preliminary data.</text>
</comment>
<dbReference type="InterPro" id="IPR006600">
    <property type="entry name" value="HTH_CenpB_DNA-bd_dom"/>
</dbReference>
<reference evidence="5 6" key="1">
    <citation type="journal article" date="2019" name="Sci. Rep.">
        <title>Orb-weaving spider Araneus ventricosus genome elucidates the spidroin gene catalogue.</title>
        <authorList>
            <person name="Kono N."/>
            <person name="Nakamura H."/>
            <person name="Ohtoshi R."/>
            <person name="Moran D.A.P."/>
            <person name="Shinohara A."/>
            <person name="Yoshida Y."/>
            <person name="Fujiwara M."/>
            <person name="Mori M."/>
            <person name="Tomita M."/>
            <person name="Arakawa K."/>
        </authorList>
    </citation>
    <scope>NUCLEOTIDE SEQUENCE [LARGE SCALE GENOMIC DNA]</scope>
</reference>
<evidence type="ECO:0000256" key="1">
    <source>
        <dbReference type="ARBA" id="ARBA00004123"/>
    </source>
</evidence>
<evidence type="ECO:0000313" key="5">
    <source>
        <dbReference type="EMBL" id="GBN45718.1"/>
    </source>
</evidence>
<gene>
    <name evidence="5" type="primary">Tigd4_218</name>
    <name evidence="5" type="ORF">AVEN_82668_1</name>
</gene>
<dbReference type="Pfam" id="PF03221">
    <property type="entry name" value="HTH_Tnp_Tc5"/>
    <property type="match status" value="1"/>
</dbReference>
<comment type="subcellular location">
    <subcellularLocation>
        <location evidence="1">Nucleus</location>
    </subcellularLocation>
</comment>
<dbReference type="PANTHER" id="PTHR19303:SF73">
    <property type="entry name" value="PROTEIN PDC2"/>
    <property type="match status" value="1"/>
</dbReference>
<dbReference type="PROSITE" id="PS51253">
    <property type="entry name" value="HTH_CENPB"/>
    <property type="match status" value="1"/>
</dbReference>
<evidence type="ECO:0000256" key="2">
    <source>
        <dbReference type="ARBA" id="ARBA00023125"/>
    </source>
</evidence>
<dbReference type="Gene3D" id="1.10.10.60">
    <property type="entry name" value="Homeodomain-like"/>
    <property type="match status" value="2"/>
</dbReference>
<keyword evidence="2" id="KW-0238">DNA-binding</keyword>
<dbReference type="SMART" id="SM00674">
    <property type="entry name" value="CENPB"/>
    <property type="match status" value="1"/>
</dbReference>
<dbReference type="PANTHER" id="PTHR19303">
    <property type="entry name" value="TRANSPOSON"/>
    <property type="match status" value="1"/>
</dbReference>
<organism evidence="5 6">
    <name type="scientific">Araneus ventricosus</name>
    <name type="common">Orbweaver spider</name>
    <name type="synonym">Epeira ventricosa</name>
    <dbReference type="NCBI Taxonomy" id="182803"/>
    <lineage>
        <taxon>Eukaryota</taxon>
        <taxon>Metazoa</taxon>
        <taxon>Ecdysozoa</taxon>
        <taxon>Arthropoda</taxon>
        <taxon>Chelicerata</taxon>
        <taxon>Arachnida</taxon>
        <taxon>Araneae</taxon>
        <taxon>Araneomorphae</taxon>
        <taxon>Entelegynae</taxon>
        <taxon>Araneoidea</taxon>
        <taxon>Araneidae</taxon>
        <taxon>Araneus</taxon>
    </lineage>
</organism>
<dbReference type="EMBL" id="BGPR01010352">
    <property type="protein sequence ID" value="GBN45718.1"/>
    <property type="molecule type" value="Genomic_DNA"/>
</dbReference>
<evidence type="ECO:0000256" key="3">
    <source>
        <dbReference type="ARBA" id="ARBA00023242"/>
    </source>
</evidence>
<name>A0A4Y2P1J5_ARAVE</name>
<dbReference type="GO" id="GO:0003677">
    <property type="term" value="F:DNA binding"/>
    <property type="evidence" value="ECO:0007669"/>
    <property type="project" value="UniProtKB-KW"/>
</dbReference>
<dbReference type="InterPro" id="IPR009057">
    <property type="entry name" value="Homeodomain-like_sf"/>
</dbReference>
<evidence type="ECO:0000313" key="6">
    <source>
        <dbReference type="Proteomes" id="UP000499080"/>
    </source>
</evidence>
<dbReference type="OrthoDB" id="6431703at2759"/>
<dbReference type="SUPFAM" id="SSF46689">
    <property type="entry name" value="Homeodomain-like"/>
    <property type="match status" value="2"/>
</dbReference>
<accession>A0A4Y2P1J5</accession>